<organism evidence="2 3">
    <name type="scientific">Streptomyces wedmorensis</name>
    <dbReference type="NCBI Taxonomy" id="43759"/>
    <lineage>
        <taxon>Bacteria</taxon>
        <taxon>Bacillati</taxon>
        <taxon>Actinomycetota</taxon>
        <taxon>Actinomycetes</taxon>
        <taxon>Kitasatosporales</taxon>
        <taxon>Streptomycetaceae</taxon>
        <taxon>Streptomyces</taxon>
    </lineage>
</organism>
<dbReference type="EMBL" id="JBHTRV010000002">
    <property type="protein sequence ID" value="MFE5978786.1"/>
    <property type="molecule type" value="Genomic_DNA"/>
</dbReference>
<feature type="region of interest" description="Disordered" evidence="1">
    <location>
        <begin position="36"/>
        <end position="60"/>
    </location>
</feature>
<gene>
    <name evidence="2" type="ORF">ACFQ63_03640</name>
</gene>
<reference evidence="2 3" key="1">
    <citation type="submission" date="2024-09" db="EMBL/GenBank/DDBJ databases">
        <title>The Natural Products Discovery Center: Release of the First 8490 Sequenced Strains for Exploring Actinobacteria Biosynthetic Diversity.</title>
        <authorList>
            <person name="Kalkreuter E."/>
            <person name="Kautsar S.A."/>
            <person name="Yang D."/>
            <person name="Bader C.D."/>
            <person name="Teijaro C.N."/>
            <person name="Fluegel L."/>
            <person name="Davis C.M."/>
            <person name="Simpson J.R."/>
            <person name="Lauterbach L."/>
            <person name="Steele A.D."/>
            <person name="Gui C."/>
            <person name="Meng S."/>
            <person name="Li G."/>
            <person name="Viehrig K."/>
            <person name="Ye F."/>
            <person name="Su P."/>
            <person name="Kiefer A.F."/>
            <person name="Nichols A."/>
            <person name="Cepeda A.J."/>
            <person name="Yan W."/>
            <person name="Fan B."/>
            <person name="Jiang Y."/>
            <person name="Adhikari A."/>
            <person name="Zheng C.-J."/>
            <person name="Schuster L."/>
            <person name="Cowan T.M."/>
            <person name="Smanski M.J."/>
            <person name="Chevrette M.G."/>
            <person name="De Carvalho L.P.S."/>
            <person name="Shen B."/>
        </authorList>
    </citation>
    <scope>NUCLEOTIDE SEQUENCE [LARGE SCALE GENOMIC DNA]</scope>
    <source>
        <strain evidence="2 3">NPDC056472</strain>
    </source>
</reference>
<feature type="compositionally biased region" description="Polar residues" evidence="1">
    <location>
        <begin position="50"/>
        <end position="60"/>
    </location>
</feature>
<proteinExistence type="predicted"/>
<name>A0ABW6IME9_STRWE</name>
<accession>A0ABW6IME9</accession>
<feature type="region of interest" description="Disordered" evidence="1">
    <location>
        <begin position="1"/>
        <end position="24"/>
    </location>
</feature>
<sequence length="60" mass="6092">MKEHLDTKAGAEARNGGGAASETVVPFVGGPVAAAPAERDVTANGRRRQTLASAFVSSPR</sequence>
<protein>
    <submittedName>
        <fullName evidence="2">Uncharacterized protein</fullName>
    </submittedName>
</protein>
<dbReference type="RefSeq" id="WP_362574042.1">
    <property type="nucleotide sequence ID" value="NZ_JBEZXO010000098.1"/>
</dbReference>
<dbReference type="Proteomes" id="UP001600424">
    <property type="component" value="Unassembled WGS sequence"/>
</dbReference>
<feature type="compositionally biased region" description="Basic and acidic residues" evidence="1">
    <location>
        <begin position="1"/>
        <end position="11"/>
    </location>
</feature>
<evidence type="ECO:0000256" key="1">
    <source>
        <dbReference type="SAM" id="MobiDB-lite"/>
    </source>
</evidence>
<evidence type="ECO:0000313" key="3">
    <source>
        <dbReference type="Proteomes" id="UP001600424"/>
    </source>
</evidence>
<evidence type="ECO:0000313" key="2">
    <source>
        <dbReference type="EMBL" id="MFE5978786.1"/>
    </source>
</evidence>
<comment type="caution">
    <text evidence="2">The sequence shown here is derived from an EMBL/GenBank/DDBJ whole genome shotgun (WGS) entry which is preliminary data.</text>
</comment>
<keyword evidence="3" id="KW-1185">Reference proteome</keyword>